<accession>A0A1L0BEL4</accession>
<dbReference type="PRINTS" id="PR00721">
    <property type="entry name" value="STOMATIN"/>
</dbReference>
<sequence length="343" mass="38195">MSTQFDNTHTNFYNEDTPPHGQVVSNDSIVKENDAYFKPEMVAKDFAKTYATPPPNGYQNFIAGLGKVFGLCGMFCFCCDNPYQTVNQGEVGLVQTFGALSRTVEPGLSYVNTWSEKLFRVNIKINTKELPPQSCFTRDNLSVSITSVVYYNIIDPQKAIFSISDIHSAIMERTQNTMRDVVGSRVLQDVVEKRDEIAESIAEIISKTAYTWGVHIESILIKDLTLPQSVRDSFAKAAEAKRIGEAKIINAKAEVESAKQMRKASDILSSPAALQIRYLDALQNMSRNPGTRVIFMPSADLIEKIVHLQGAHQGMNSIPEEVTPDNTGRQIANTILMQEAMRE</sequence>
<name>A0A1L0BEL4_9ASCO</name>
<dbReference type="GO" id="GO:0098552">
    <property type="term" value="C:side of membrane"/>
    <property type="evidence" value="ECO:0007669"/>
    <property type="project" value="UniProtKB-ARBA"/>
</dbReference>
<protein>
    <submittedName>
        <fullName evidence="3">CIC11C00000004587</fullName>
    </submittedName>
</protein>
<dbReference type="PANTHER" id="PTHR10264:SF19">
    <property type="entry name" value="AT06885P-RELATED"/>
    <property type="match status" value="1"/>
</dbReference>
<dbReference type="CDD" id="cd13437">
    <property type="entry name" value="SPFH_alloslipin"/>
    <property type="match status" value="1"/>
</dbReference>
<dbReference type="Pfam" id="PF01145">
    <property type="entry name" value="Band_7"/>
    <property type="match status" value="1"/>
</dbReference>
<dbReference type="SUPFAM" id="SSF117892">
    <property type="entry name" value="Band 7/SPFH domain"/>
    <property type="match status" value="1"/>
</dbReference>
<dbReference type="InterPro" id="IPR043202">
    <property type="entry name" value="Band-7_stomatin-like"/>
</dbReference>
<dbReference type="SMART" id="SM00244">
    <property type="entry name" value="PHB"/>
    <property type="match status" value="1"/>
</dbReference>
<dbReference type="PANTHER" id="PTHR10264">
    <property type="entry name" value="BAND 7 PROTEIN-RELATED"/>
    <property type="match status" value="1"/>
</dbReference>
<organism evidence="3 4">
    <name type="scientific">Sungouiella intermedia</name>
    <dbReference type="NCBI Taxonomy" id="45354"/>
    <lineage>
        <taxon>Eukaryota</taxon>
        <taxon>Fungi</taxon>
        <taxon>Dikarya</taxon>
        <taxon>Ascomycota</taxon>
        <taxon>Saccharomycotina</taxon>
        <taxon>Pichiomycetes</taxon>
        <taxon>Metschnikowiaceae</taxon>
        <taxon>Sungouiella</taxon>
    </lineage>
</organism>
<evidence type="ECO:0000313" key="3">
    <source>
        <dbReference type="EMBL" id="SGZ50047.1"/>
    </source>
</evidence>
<dbReference type="Gene3D" id="3.30.479.30">
    <property type="entry name" value="Band 7 domain"/>
    <property type="match status" value="1"/>
</dbReference>
<evidence type="ECO:0000256" key="1">
    <source>
        <dbReference type="ARBA" id="ARBA00008164"/>
    </source>
</evidence>
<dbReference type="FunFam" id="3.30.479.30:FF:000004">
    <property type="entry name" value="Putative membrane protease family, stomatin"/>
    <property type="match status" value="1"/>
</dbReference>
<evidence type="ECO:0000313" key="4">
    <source>
        <dbReference type="Proteomes" id="UP000182259"/>
    </source>
</evidence>
<dbReference type="InterPro" id="IPR001107">
    <property type="entry name" value="Band_7"/>
</dbReference>
<feature type="domain" description="Band 7" evidence="2">
    <location>
        <begin position="81"/>
        <end position="238"/>
    </location>
</feature>
<dbReference type="EMBL" id="LT635764">
    <property type="protein sequence ID" value="SGZ50047.1"/>
    <property type="molecule type" value="Genomic_DNA"/>
</dbReference>
<dbReference type="AlphaFoldDB" id="A0A1L0BEL4"/>
<dbReference type="InterPro" id="IPR001972">
    <property type="entry name" value="Stomatin_HflK_fam"/>
</dbReference>
<proteinExistence type="inferred from homology"/>
<dbReference type="GO" id="GO:0005886">
    <property type="term" value="C:plasma membrane"/>
    <property type="evidence" value="ECO:0007669"/>
    <property type="project" value="InterPro"/>
</dbReference>
<dbReference type="InterPro" id="IPR036013">
    <property type="entry name" value="Band_7/SPFH_dom_sf"/>
</dbReference>
<reference evidence="3 4" key="1">
    <citation type="submission" date="2016-10" db="EMBL/GenBank/DDBJ databases">
        <authorList>
            <person name="de Groot N.N."/>
        </authorList>
    </citation>
    <scope>NUCLEOTIDE SEQUENCE [LARGE SCALE GENOMIC DNA]</scope>
    <source>
        <strain evidence="3 4">PYCC 4715</strain>
    </source>
</reference>
<comment type="similarity">
    <text evidence="1">Belongs to the band 7/mec-2 family.</text>
</comment>
<evidence type="ECO:0000259" key="2">
    <source>
        <dbReference type="SMART" id="SM00244"/>
    </source>
</evidence>
<dbReference type="Proteomes" id="UP000182259">
    <property type="component" value="Chromosome I"/>
</dbReference>
<gene>
    <name evidence="3" type="ORF">SAMEA4029009_CIC11G00000004587</name>
</gene>
<dbReference type="Gene3D" id="6.10.250.2090">
    <property type="match status" value="1"/>
</dbReference>